<organism evidence="2 3">
    <name type="scientific">Salix suchowensis</name>
    <dbReference type="NCBI Taxonomy" id="1278906"/>
    <lineage>
        <taxon>Eukaryota</taxon>
        <taxon>Viridiplantae</taxon>
        <taxon>Streptophyta</taxon>
        <taxon>Embryophyta</taxon>
        <taxon>Tracheophyta</taxon>
        <taxon>Spermatophyta</taxon>
        <taxon>Magnoliopsida</taxon>
        <taxon>eudicotyledons</taxon>
        <taxon>Gunneridae</taxon>
        <taxon>Pentapetalae</taxon>
        <taxon>rosids</taxon>
        <taxon>fabids</taxon>
        <taxon>Malpighiales</taxon>
        <taxon>Salicaceae</taxon>
        <taxon>Saliceae</taxon>
        <taxon>Salix</taxon>
    </lineage>
</organism>
<protein>
    <recommendedName>
        <fullName evidence="4">Transmembrane protein</fullName>
    </recommendedName>
</protein>
<feature type="transmembrane region" description="Helical" evidence="1">
    <location>
        <begin position="48"/>
        <end position="81"/>
    </location>
</feature>
<feature type="transmembrane region" description="Helical" evidence="1">
    <location>
        <begin position="87"/>
        <end position="108"/>
    </location>
</feature>
<accession>A0ABQ8ZIJ7</accession>
<evidence type="ECO:0008006" key="4">
    <source>
        <dbReference type="Google" id="ProtNLM"/>
    </source>
</evidence>
<evidence type="ECO:0000313" key="3">
    <source>
        <dbReference type="Proteomes" id="UP001141253"/>
    </source>
</evidence>
<reference evidence="2" key="2">
    <citation type="journal article" date="2023" name="Int. J. Mol. Sci.">
        <title>De Novo Assembly and Annotation of 11 Diverse Shrub Willow (Salix) Genomes Reveals Novel Gene Organization in Sex-Linked Regions.</title>
        <authorList>
            <person name="Hyden B."/>
            <person name="Feng K."/>
            <person name="Yates T.B."/>
            <person name="Jawdy S."/>
            <person name="Cereghino C."/>
            <person name="Smart L.B."/>
            <person name="Muchero W."/>
        </authorList>
    </citation>
    <scope>NUCLEOTIDE SEQUENCE</scope>
    <source>
        <tissue evidence="2">Shoot tip</tissue>
    </source>
</reference>
<gene>
    <name evidence="2" type="ORF">OIU77_015816</name>
</gene>
<keyword evidence="3" id="KW-1185">Reference proteome</keyword>
<reference evidence="2" key="1">
    <citation type="submission" date="2022-10" db="EMBL/GenBank/DDBJ databases">
        <authorList>
            <person name="Hyden B.L."/>
            <person name="Feng K."/>
            <person name="Yates T."/>
            <person name="Jawdy S."/>
            <person name="Smart L.B."/>
            <person name="Muchero W."/>
        </authorList>
    </citation>
    <scope>NUCLEOTIDE SEQUENCE</scope>
    <source>
        <tissue evidence="2">Shoot tip</tissue>
    </source>
</reference>
<dbReference type="EMBL" id="JAPFFI010000027">
    <property type="protein sequence ID" value="KAJ6301584.1"/>
    <property type="molecule type" value="Genomic_DNA"/>
</dbReference>
<keyword evidence="1" id="KW-1133">Transmembrane helix</keyword>
<evidence type="ECO:0000313" key="2">
    <source>
        <dbReference type="EMBL" id="KAJ6301584.1"/>
    </source>
</evidence>
<comment type="caution">
    <text evidence="2">The sequence shown here is derived from an EMBL/GenBank/DDBJ whole genome shotgun (WGS) entry which is preliminary data.</text>
</comment>
<proteinExistence type="predicted"/>
<keyword evidence="1" id="KW-0812">Transmembrane</keyword>
<dbReference type="Proteomes" id="UP001141253">
    <property type="component" value="Chromosome 16"/>
</dbReference>
<name>A0ABQ8ZIJ7_9ROSI</name>
<sequence>MVRDRSALRKDSNGIKDLDSQVMTSCSRLKQVDFCEDRLSKSRFHTRIAALFLSFPSCLCWCCHSFLFASNSLTLIFYYYSGIKMDFIYLFILVSGLQLSVSVRRFLFDCFLFTCWRKMLYEW</sequence>
<keyword evidence="1" id="KW-0472">Membrane</keyword>
<evidence type="ECO:0000256" key="1">
    <source>
        <dbReference type="SAM" id="Phobius"/>
    </source>
</evidence>